<evidence type="ECO:0000313" key="3">
    <source>
        <dbReference type="Proteomes" id="UP000076837"/>
    </source>
</evidence>
<organism evidence="2 3">
    <name type="scientific">Didymella rabiei</name>
    <name type="common">Chickpea ascochyta blight fungus</name>
    <name type="synonym">Mycosphaerella rabiei</name>
    <dbReference type="NCBI Taxonomy" id="5454"/>
    <lineage>
        <taxon>Eukaryota</taxon>
        <taxon>Fungi</taxon>
        <taxon>Dikarya</taxon>
        <taxon>Ascomycota</taxon>
        <taxon>Pezizomycotina</taxon>
        <taxon>Dothideomycetes</taxon>
        <taxon>Pleosporomycetidae</taxon>
        <taxon>Pleosporales</taxon>
        <taxon>Pleosporineae</taxon>
        <taxon>Didymellaceae</taxon>
        <taxon>Ascochyta</taxon>
    </lineage>
</organism>
<gene>
    <name evidence="2" type="ORF">ST47_g8264</name>
</gene>
<sequence length="302" mass="34172">MCDATFTFGQRGSHFFQCASRREITRVPRKLIAILSSSQIQQVHHVALGFEDSFLITWRDRDGSDRINSGGLPNELTGFLYSKNPQGQLVRNISAIRCVLGAYNSSFFVHDSSAYLWMNIPDGLLSALQSQIKNGAWIDRPRIVALGADDNFLLITKKNAAMWDLDNYKTVSDMLEFSRTQEHGIPEIHNIILHPYRYGCFVAQSKNGTLLHENLPPHQSPGLANMIDPILRETERANRKVVQRSDSEKRETIHRRPSAMQERARVKREWSEHKQQFTAQSKGLKLSLSLSIGVGGLARMLG</sequence>
<name>A0A162ZF99_DIDRA</name>
<feature type="compositionally biased region" description="Basic and acidic residues" evidence="1">
    <location>
        <begin position="241"/>
        <end position="251"/>
    </location>
</feature>
<accession>A0A162ZF99</accession>
<reference evidence="2 3" key="1">
    <citation type="journal article" date="2016" name="Sci. Rep.">
        <title>Draft genome sequencing and secretome analysis of fungal phytopathogen Ascochyta rabiei provides insight into the necrotrophic effector repertoire.</title>
        <authorList>
            <person name="Verma S."/>
            <person name="Gazara R.K."/>
            <person name="Nizam S."/>
            <person name="Parween S."/>
            <person name="Chattopadhyay D."/>
            <person name="Verma P.K."/>
        </authorList>
    </citation>
    <scope>NUCLEOTIDE SEQUENCE [LARGE SCALE GENOMIC DNA]</scope>
    <source>
        <strain evidence="2 3">ArDII</strain>
    </source>
</reference>
<keyword evidence="3" id="KW-1185">Reference proteome</keyword>
<evidence type="ECO:0000313" key="2">
    <source>
        <dbReference type="EMBL" id="KZM20573.1"/>
    </source>
</evidence>
<protein>
    <submittedName>
        <fullName evidence="2">Uncharacterized protein</fullName>
    </submittedName>
</protein>
<dbReference type="OrthoDB" id="5149635at2759"/>
<dbReference type="Proteomes" id="UP000076837">
    <property type="component" value="Unassembled WGS sequence"/>
</dbReference>
<dbReference type="EMBL" id="JYNV01000274">
    <property type="protein sequence ID" value="KZM20573.1"/>
    <property type="molecule type" value="Genomic_DNA"/>
</dbReference>
<feature type="region of interest" description="Disordered" evidence="1">
    <location>
        <begin position="241"/>
        <end position="263"/>
    </location>
</feature>
<evidence type="ECO:0000256" key="1">
    <source>
        <dbReference type="SAM" id="MobiDB-lite"/>
    </source>
</evidence>
<proteinExistence type="predicted"/>
<dbReference type="STRING" id="5454.A0A162ZF99"/>
<dbReference type="AlphaFoldDB" id="A0A162ZF99"/>
<comment type="caution">
    <text evidence="2">The sequence shown here is derived from an EMBL/GenBank/DDBJ whole genome shotgun (WGS) entry which is preliminary data.</text>
</comment>